<keyword evidence="3" id="KW-0472">Membrane</keyword>
<sequence length="306" mass="33768">MSFSREGRSASPPDSRSPVRERRSRRSRSRSHDSDGASNPGNNLYVTGLSTRVTTSELEKYFNNEGKVTECHLVTDPRTKESRGFAFVTMETVEDAERCIKYLNHSVLEGRLITVEKGCALQKEKRKKKAERDRKKLLDMALPLTLSNTVVLFMFLETLETANNSCCNSSFVNFDCNRLKPRGNVGGHQLLEGTRVSEINEAKTGDVLGATHLTDGTREILFPGDVEEDHAPHHMVGGLRIIALTHIEGAGNAPCQLVVEHINPIVDLIAPAETVLSACGSEFLASTGFSLWKCVIVVILSVLIYL</sequence>
<accession>A0A4S4E0Y1</accession>
<dbReference type="PANTHER" id="PTHR48034">
    <property type="entry name" value="TRANSFORMER-2 SEX-DETERMINING PROTEIN-RELATED"/>
    <property type="match status" value="1"/>
</dbReference>
<dbReference type="InterPro" id="IPR000504">
    <property type="entry name" value="RRM_dom"/>
</dbReference>
<organism evidence="5 6">
    <name type="scientific">Camellia sinensis var. sinensis</name>
    <name type="common">China tea</name>
    <dbReference type="NCBI Taxonomy" id="542762"/>
    <lineage>
        <taxon>Eukaryota</taxon>
        <taxon>Viridiplantae</taxon>
        <taxon>Streptophyta</taxon>
        <taxon>Embryophyta</taxon>
        <taxon>Tracheophyta</taxon>
        <taxon>Spermatophyta</taxon>
        <taxon>Magnoliopsida</taxon>
        <taxon>eudicotyledons</taxon>
        <taxon>Gunneridae</taxon>
        <taxon>Pentapetalae</taxon>
        <taxon>asterids</taxon>
        <taxon>Ericales</taxon>
        <taxon>Theaceae</taxon>
        <taxon>Camellia</taxon>
    </lineage>
</organism>
<dbReference type="Proteomes" id="UP000306102">
    <property type="component" value="Unassembled WGS sequence"/>
</dbReference>
<keyword evidence="3" id="KW-0812">Transmembrane</keyword>
<dbReference type="CDD" id="cd00590">
    <property type="entry name" value="RRM_SF"/>
    <property type="match status" value="1"/>
</dbReference>
<dbReference type="Gene3D" id="3.30.70.330">
    <property type="match status" value="1"/>
</dbReference>
<proteinExistence type="predicted"/>
<dbReference type="SMART" id="SM00360">
    <property type="entry name" value="RRM"/>
    <property type="match status" value="1"/>
</dbReference>
<feature type="domain" description="RRM" evidence="4">
    <location>
        <begin position="42"/>
        <end position="120"/>
    </location>
</feature>
<gene>
    <name evidence="5" type="ORF">TEA_007318</name>
</gene>
<dbReference type="EMBL" id="SDRB02008502">
    <property type="protein sequence ID" value="THG09439.1"/>
    <property type="molecule type" value="Genomic_DNA"/>
</dbReference>
<dbReference type="InterPro" id="IPR012677">
    <property type="entry name" value="Nucleotide-bd_a/b_plait_sf"/>
</dbReference>
<keyword evidence="3" id="KW-1133">Transmembrane helix</keyword>
<evidence type="ECO:0000256" key="3">
    <source>
        <dbReference type="SAM" id="Phobius"/>
    </source>
</evidence>
<reference evidence="5 6" key="1">
    <citation type="journal article" date="2018" name="Proc. Natl. Acad. Sci. U.S.A.">
        <title>Draft genome sequence of Camellia sinensis var. sinensis provides insights into the evolution of the tea genome and tea quality.</title>
        <authorList>
            <person name="Wei C."/>
            <person name="Yang H."/>
            <person name="Wang S."/>
            <person name="Zhao J."/>
            <person name="Liu C."/>
            <person name="Gao L."/>
            <person name="Xia E."/>
            <person name="Lu Y."/>
            <person name="Tai Y."/>
            <person name="She G."/>
            <person name="Sun J."/>
            <person name="Cao H."/>
            <person name="Tong W."/>
            <person name="Gao Q."/>
            <person name="Li Y."/>
            <person name="Deng W."/>
            <person name="Jiang X."/>
            <person name="Wang W."/>
            <person name="Chen Q."/>
            <person name="Zhang S."/>
            <person name="Li H."/>
            <person name="Wu J."/>
            <person name="Wang P."/>
            <person name="Li P."/>
            <person name="Shi C."/>
            <person name="Zheng F."/>
            <person name="Jian J."/>
            <person name="Huang B."/>
            <person name="Shan D."/>
            <person name="Shi M."/>
            <person name="Fang C."/>
            <person name="Yue Y."/>
            <person name="Li F."/>
            <person name="Li D."/>
            <person name="Wei S."/>
            <person name="Han B."/>
            <person name="Jiang C."/>
            <person name="Yin Y."/>
            <person name="Xia T."/>
            <person name="Zhang Z."/>
            <person name="Bennetzen J.L."/>
            <person name="Zhao S."/>
            <person name="Wan X."/>
        </authorList>
    </citation>
    <scope>NUCLEOTIDE SEQUENCE [LARGE SCALE GENOMIC DNA]</scope>
    <source>
        <strain evidence="6">cv. Shuchazao</strain>
        <tissue evidence="5">Leaf</tissue>
    </source>
</reference>
<dbReference type="PROSITE" id="PS50102">
    <property type="entry name" value="RRM"/>
    <property type="match status" value="1"/>
</dbReference>
<evidence type="ECO:0000313" key="5">
    <source>
        <dbReference type="EMBL" id="THG09439.1"/>
    </source>
</evidence>
<comment type="caution">
    <text evidence="5">The sequence shown here is derived from an EMBL/GenBank/DDBJ whole genome shotgun (WGS) entry which is preliminary data.</text>
</comment>
<evidence type="ECO:0000313" key="6">
    <source>
        <dbReference type="Proteomes" id="UP000306102"/>
    </source>
</evidence>
<dbReference type="GO" id="GO:0003723">
    <property type="term" value="F:RNA binding"/>
    <property type="evidence" value="ECO:0007669"/>
    <property type="project" value="UniProtKB-UniRule"/>
</dbReference>
<protein>
    <recommendedName>
        <fullName evidence="4">RRM domain-containing protein</fullName>
    </recommendedName>
</protein>
<name>A0A4S4E0Y1_CAMSN</name>
<dbReference type="STRING" id="542762.A0A4S4E0Y1"/>
<dbReference type="InterPro" id="IPR050441">
    <property type="entry name" value="RBM"/>
</dbReference>
<dbReference type="InterPro" id="IPR035979">
    <property type="entry name" value="RBD_domain_sf"/>
</dbReference>
<dbReference type="SUPFAM" id="SSF54928">
    <property type="entry name" value="RNA-binding domain, RBD"/>
    <property type="match status" value="1"/>
</dbReference>
<feature type="compositionally biased region" description="Polar residues" evidence="2">
    <location>
        <begin position="36"/>
        <end position="46"/>
    </location>
</feature>
<evidence type="ECO:0000259" key="4">
    <source>
        <dbReference type="PROSITE" id="PS50102"/>
    </source>
</evidence>
<feature type="transmembrane region" description="Helical" evidence="3">
    <location>
        <begin position="283"/>
        <end position="305"/>
    </location>
</feature>
<dbReference type="Pfam" id="PF00076">
    <property type="entry name" value="RRM_1"/>
    <property type="match status" value="1"/>
</dbReference>
<evidence type="ECO:0000256" key="1">
    <source>
        <dbReference type="PROSITE-ProRule" id="PRU00176"/>
    </source>
</evidence>
<dbReference type="AlphaFoldDB" id="A0A4S4E0Y1"/>
<evidence type="ECO:0000256" key="2">
    <source>
        <dbReference type="SAM" id="MobiDB-lite"/>
    </source>
</evidence>
<keyword evidence="1" id="KW-0694">RNA-binding</keyword>
<keyword evidence="6" id="KW-1185">Reference proteome</keyword>
<feature type="region of interest" description="Disordered" evidence="2">
    <location>
        <begin position="1"/>
        <end position="46"/>
    </location>
</feature>